<dbReference type="AlphaFoldDB" id="A0A2H1L9Z2"/>
<name>A0A2H1L9Z2_9MICO</name>
<gene>
    <name evidence="2" type="ORF">BJEO58_02897</name>
</gene>
<evidence type="ECO:0000313" key="2">
    <source>
        <dbReference type="EMBL" id="SMY13283.1"/>
    </source>
</evidence>
<evidence type="ECO:0000313" key="3">
    <source>
        <dbReference type="Proteomes" id="UP000234462"/>
    </source>
</evidence>
<protein>
    <submittedName>
        <fullName evidence="2">Uncharacterized protein</fullName>
    </submittedName>
</protein>
<reference evidence="3" key="1">
    <citation type="submission" date="2017-03" db="EMBL/GenBank/DDBJ databases">
        <authorList>
            <person name="Monnet C."/>
        </authorList>
    </citation>
    <scope>NUCLEOTIDE SEQUENCE [LARGE SCALE GENOMIC DNA]</scope>
    <source>
        <strain evidence="3">SJ5-8</strain>
    </source>
</reference>
<evidence type="ECO:0000256" key="1">
    <source>
        <dbReference type="SAM" id="MobiDB-lite"/>
    </source>
</evidence>
<keyword evidence="3" id="KW-1185">Reference proteome</keyword>
<accession>A0A2H1L9Z2</accession>
<organism evidence="2 3">
    <name type="scientific">Brevibacterium jeotgali</name>
    <dbReference type="NCBI Taxonomy" id="1262550"/>
    <lineage>
        <taxon>Bacteria</taxon>
        <taxon>Bacillati</taxon>
        <taxon>Actinomycetota</taxon>
        <taxon>Actinomycetes</taxon>
        <taxon>Micrococcales</taxon>
        <taxon>Brevibacteriaceae</taxon>
        <taxon>Brevibacterium</taxon>
    </lineage>
</organism>
<sequence>MLASTMKKPRSTTSHPPTHPHQRRSP</sequence>
<proteinExistence type="predicted"/>
<dbReference type="EMBL" id="FXZM01000029">
    <property type="protein sequence ID" value="SMY13283.1"/>
    <property type="molecule type" value="Genomic_DNA"/>
</dbReference>
<feature type="region of interest" description="Disordered" evidence="1">
    <location>
        <begin position="1"/>
        <end position="26"/>
    </location>
</feature>
<dbReference type="Proteomes" id="UP000234462">
    <property type="component" value="Unassembled WGS sequence"/>
</dbReference>